<dbReference type="Pfam" id="PF00496">
    <property type="entry name" value="SBP_bac_5"/>
    <property type="match status" value="1"/>
</dbReference>
<evidence type="ECO:0000259" key="6">
    <source>
        <dbReference type="Pfam" id="PF00496"/>
    </source>
</evidence>
<dbReference type="PANTHER" id="PTHR30290">
    <property type="entry name" value="PERIPLASMIC BINDING COMPONENT OF ABC TRANSPORTER"/>
    <property type="match status" value="1"/>
</dbReference>
<dbReference type="GO" id="GO:0043190">
    <property type="term" value="C:ATP-binding cassette (ABC) transporter complex"/>
    <property type="evidence" value="ECO:0007669"/>
    <property type="project" value="InterPro"/>
</dbReference>
<evidence type="ECO:0000256" key="4">
    <source>
        <dbReference type="ARBA" id="ARBA00022729"/>
    </source>
</evidence>
<dbReference type="GO" id="GO:0015833">
    <property type="term" value="P:peptide transport"/>
    <property type="evidence" value="ECO:0007669"/>
    <property type="project" value="TreeGrafter"/>
</dbReference>
<protein>
    <recommendedName>
        <fullName evidence="6">Solute-binding protein family 5 domain-containing protein</fullName>
    </recommendedName>
</protein>
<dbReference type="EMBL" id="LGCL01000015">
    <property type="protein sequence ID" value="KPL79205.1"/>
    <property type="molecule type" value="Genomic_DNA"/>
</dbReference>
<evidence type="ECO:0000313" key="7">
    <source>
        <dbReference type="EMBL" id="KPL79205.1"/>
    </source>
</evidence>
<proteinExistence type="inferred from homology"/>
<feature type="region of interest" description="Disordered" evidence="5">
    <location>
        <begin position="1"/>
        <end position="20"/>
    </location>
</feature>
<dbReference type="GO" id="GO:0030313">
    <property type="term" value="C:cell envelope"/>
    <property type="evidence" value="ECO:0007669"/>
    <property type="project" value="UniProtKB-SubCell"/>
</dbReference>
<dbReference type="Proteomes" id="UP000050417">
    <property type="component" value="Unassembled WGS sequence"/>
</dbReference>
<comment type="caution">
    <text evidence="7">The sequence shown here is derived from an EMBL/GenBank/DDBJ whole genome shotgun (WGS) entry which is preliminary data.</text>
</comment>
<dbReference type="PIRSF" id="PIRSF002741">
    <property type="entry name" value="MppA"/>
    <property type="match status" value="1"/>
</dbReference>
<dbReference type="Gene3D" id="3.40.190.10">
    <property type="entry name" value="Periplasmic binding protein-like II"/>
    <property type="match status" value="1"/>
</dbReference>
<dbReference type="Gene3D" id="3.10.105.10">
    <property type="entry name" value="Dipeptide-binding Protein, Domain 3"/>
    <property type="match status" value="1"/>
</dbReference>
<dbReference type="InterPro" id="IPR030678">
    <property type="entry name" value="Peptide/Ni-bd"/>
</dbReference>
<dbReference type="InterPro" id="IPR000914">
    <property type="entry name" value="SBP_5_dom"/>
</dbReference>
<evidence type="ECO:0000256" key="5">
    <source>
        <dbReference type="SAM" id="MobiDB-lite"/>
    </source>
</evidence>
<organism evidence="7 8">
    <name type="scientific">Ornatilinea apprima</name>
    <dbReference type="NCBI Taxonomy" id="1134406"/>
    <lineage>
        <taxon>Bacteria</taxon>
        <taxon>Bacillati</taxon>
        <taxon>Chloroflexota</taxon>
        <taxon>Anaerolineae</taxon>
        <taxon>Anaerolineales</taxon>
        <taxon>Anaerolineaceae</taxon>
        <taxon>Ornatilinea</taxon>
    </lineage>
</organism>
<comment type="subcellular location">
    <subcellularLocation>
        <location evidence="1">Cell envelope</location>
    </subcellularLocation>
</comment>
<reference evidence="7 8" key="1">
    <citation type="submission" date="2015-07" db="EMBL/GenBank/DDBJ databases">
        <title>Genome sequence of Ornatilinea apprima DSM 23815.</title>
        <authorList>
            <person name="Hemp J."/>
            <person name="Ward L.M."/>
            <person name="Pace L.A."/>
            <person name="Fischer W.W."/>
        </authorList>
    </citation>
    <scope>NUCLEOTIDE SEQUENCE [LARGE SCALE GENOMIC DNA]</scope>
    <source>
        <strain evidence="7 8">P3M-1</strain>
    </source>
</reference>
<name>A0A0P6XVD1_9CHLR</name>
<comment type="similarity">
    <text evidence="2">Belongs to the bacterial solute-binding protein 5 family.</text>
</comment>
<keyword evidence="8" id="KW-1185">Reference proteome</keyword>
<dbReference type="PANTHER" id="PTHR30290:SF10">
    <property type="entry name" value="PERIPLASMIC OLIGOPEPTIDE-BINDING PROTEIN-RELATED"/>
    <property type="match status" value="1"/>
</dbReference>
<feature type="domain" description="Solute-binding protein family 5" evidence="6">
    <location>
        <begin position="65"/>
        <end position="476"/>
    </location>
</feature>
<dbReference type="STRING" id="1134406.ADN00_05010"/>
<evidence type="ECO:0000256" key="2">
    <source>
        <dbReference type="ARBA" id="ARBA00005695"/>
    </source>
</evidence>
<dbReference type="CDD" id="cd08504">
    <property type="entry name" value="PBP2_OppA"/>
    <property type="match status" value="1"/>
</dbReference>
<keyword evidence="4" id="KW-0732">Signal</keyword>
<dbReference type="GO" id="GO:0042597">
    <property type="term" value="C:periplasmic space"/>
    <property type="evidence" value="ECO:0007669"/>
    <property type="project" value="UniProtKB-ARBA"/>
</dbReference>
<dbReference type="SUPFAM" id="SSF53850">
    <property type="entry name" value="Periplasmic binding protein-like II"/>
    <property type="match status" value="1"/>
</dbReference>
<gene>
    <name evidence="7" type="ORF">ADN00_05010</name>
</gene>
<accession>A0A0P6XVD1</accession>
<dbReference type="Gene3D" id="3.90.76.10">
    <property type="entry name" value="Dipeptide-binding Protein, Domain 1"/>
    <property type="match status" value="1"/>
</dbReference>
<sequence>MVLSACQPAASQPAADEAQPKVLVGEIGPGDIPTLDPSLATDNSSLQVIEETFVGLTRMNEETTEIVPGMAESWTVSDDGLTYTFKLLPNVPWVKYDAIADEVVQVTDCEGNPRMVTAKDYEYGFLRTINPATASDYSYVFSFAIEGAAAYNNAETDDPSTVGVKAIDDTTLEITFTNPAAYNINIAGMWIGSALPSWLIDGDDCNEARAERWTETGFFQGYGPYVMKEWIHDSYITLIKNPFWPGTEEIPQAKIDLVTWHMLDQPPAFAEYEAGNMDYTRVPLADMDRIKTDPTLSAELVIAPQLSTYYYGFNTTAPFVDDARVRRALSMAIDRQAIIDNVTKQEQEPAHWFCRPGLVACPTLDQYPDLGVKYDPEAAKALLQEYLDEKGITAADMDITLMFNTSAAHQRIAESIQAMWKDVLGIDVKLTNQEWKVFLQTVKSLETPQIYRSGWNLDYPDANNFTREVVASGGNDNPTDTEGNPAGGLMWKNEKFEELVRQAAIETDPQKRIDLYAQAEQILVYEDAAMIPIYWYTSVQLTKPYVQRTYSNTGTQHIEKWDIDLTKK</sequence>
<evidence type="ECO:0000313" key="8">
    <source>
        <dbReference type="Proteomes" id="UP000050417"/>
    </source>
</evidence>
<dbReference type="GO" id="GO:1904680">
    <property type="term" value="F:peptide transmembrane transporter activity"/>
    <property type="evidence" value="ECO:0007669"/>
    <property type="project" value="TreeGrafter"/>
</dbReference>
<keyword evidence="3" id="KW-0813">Transport</keyword>
<evidence type="ECO:0000256" key="3">
    <source>
        <dbReference type="ARBA" id="ARBA00022448"/>
    </source>
</evidence>
<dbReference type="AlphaFoldDB" id="A0A0P6XVD1"/>
<dbReference type="PATRIC" id="fig|1134406.4.peg.371"/>
<dbReference type="InterPro" id="IPR039424">
    <property type="entry name" value="SBP_5"/>
</dbReference>
<evidence type="ECO:0000256" key="1">
    <source>
        <dbReference type="ARBA" id="ARBA00004196"/>
    </source>
</evidence>
<feature type="compositionally biased region" description="Low complexity" evidence="5">
    <location>
        <begin position="1"/>
        <end position="15"/>
    </location>
</feature>